<feature type="compositionally biased region" description="Basic and acidic residues" evidence="1">
    <location>
        <begin position="205"/>
        <end position="216"/>
    </location>
</feature>
<feature type="compositionally biased region" description="Basic and acidic residues" evidence="1">
    <location>
        <begin position="81"/>
        <end position="94"/>
    </location>
</feature>
<reference evidence="3" key="1">
    <citation type="submission" date="2023-08" db="EMBL/GenBank/DDBJ databases">
        <authorList>
            <person name="Audoor S."/>
            <person name="Bilcke G."/>
        </authorList>
    </citation>
    <scope>NUCLEOTIDE SEQUENCE</scope>
</reference>
<accession>A0AAD2CG06</accession>
<feature type="region of interest" description="Disordered" evidence="1">
    <location>
        <begin position="304"/>
        <end position="323"/>
    </location>
</feature>
<sequence length="347" mass="38956">MKLYSTLLIQWILMATGAFMISSVPVSLAQDDYRDHIQEPKQRTHPNQEGTRTTGQFQTKDHQRSKHDDIVSSSTVRTHNKNADSRNEHPRQNDHIDSDQELRYENHHGSSDTVQPDQKGGKNGHETTKYTSLRTIQSSENRSVPTDRDSYTPERNSNLDYHHTTAKQGSDNHSNPPQHHHPQDDGQHSQSQYYNGRDSSTPLTKTDKLHVAKEDGNDLTYFSQTSRNSNPKQENGRHNDHLRTSTTEAANKRESLSHHHGKDTGDDSNHVVSIDRSSSNSAGGQHDPTGDGNVDWNSKVDQTQYTQDGSSSNTATSVDDSSTNKMPVVYCSVIVFLLVAAFQLKPH</sequence>
<proteinExistence type="predicted"/>
<evidence type="ECO:0000313" key="3">
    <source>
        <dbReference type="EMBL" id="CAJ1931377.1"/>
    </source>
</evidence>
<feature type="region of interest" description="Disordered" evidence="1">
    <location>
        <begin position="38"/>
        <end position="94"/>
    </location>
</feature>
<evidence type="ECO:0000256" key="1">
    <source>
        <dbReference type="SAM" id="MobiDB-lite"/>
    </source>
</evidence>
<keyword evidence="2" id="KW-0732">Signal</keyword>
<keyword evidence="4" id="KW-1185">Reference proteome</keyword>
<feature type="compositionally biased region" description="Polar residues" evidence="1">
    <location>
        <begin position="193"/>
        <end position="204"/>
    </location>
</feature>
<dbReference type="EMBL" id="CAKOGP040000147">
    <property type="protein sequence ID" value="CAJ1931377.1"/>
    <property type="molecule type" value="Genomic_DNA"/>
</dbReference>
<protein>
    <submittedName>
        <fullName evidence="3">Uncharacterized protein</fullName>
    </submittedName>
</protein>
<organism evidence="3 4">
    <name type="scientific">Cylindrotheca closterium</name>
    <dbReference type="NCBI Taxonomy" id="2856"/>
    <lineage>
        <taxon>Eukaryota</taxon>
        <taxon>Sar</taxon>
        <taxon>Stramenopiles</taxon>
        <taxon>Ochrophyta</taxon>
        <taxon>Bacillariophyta</taxon>
        <taxon>Bacillariophyceae</taxon>
        <taxon>Bacillariophycidae</taxon>
        <taxon>Bacillariales</taxon>
        <taxon>Bacillariaceae</taxon>
        <taxon>Cylindrotheca</taxon>
    </lineage>
</organism>
<gene>
    <name evidence="3" type="ORF">CYCCA115_LOCUS2363</name>
</gene>
<feature type="region of interest" description="Disordered" evidence="1">
    <location>
        <begin position="106"/>
        <end position="298"/>
    </location>
</feature>
<feature type="signal peptide" evidence="2">
    <location>
        <begin position="1"/>
        <end position="29"/>
    </location>
</feature>
<name>A0AAD2CG06_9STRA</name>
<evidence type="ECO:0000313" key="4">
    <source>
        <dbReference type="Proteomes" id="UP001295423"/>
    </source>
</evidence>
<dbReference type="AlphaFoldDB" id="A0AAD2CG06"/>
<feature type="chain" id="PRO_5042069585" evidence="2">
    <location>
        <begin position="30"/>
        <end position="347"/>
    </location>
</feature>
<comment type="caution">
    <text evidence="3">The sequence shown here is derived from an EMBL/GenBank/DDBJ whole genome shotgun (WGS) entry which is preliminary data.</text>
</comment>
<feature type="compositionally biased region" description="Basic and acidic residues" evidence="1">
    <location>
        <begin position="234"/>
        <end position="243"/>
    </location>
</feature>
<dbReference type="Proteomes" id="UP001295423">
    <property type="component" value="Unassembled WGS sequence"/>
</dbReference>
<evidence type="ECO:0000256" key="2">
    <source>
        <dbReference type="SAM" id="SignalP"/>
    </source>
</evidence>
<feature type="compositionally biased region" description="Polar residues" evidence="1">
    <location>
        <begin position="220"/>
        <end position="233"/>
    </location>
</feature>
<feature type="compositionally biased region" description="Polar residues" evidence="1">
    <location>
        <begin position="45"/>
        <end position="58"/>
    </location>
</feature>
<feature type="compositionally biased region" description="Basic and acidic residues" evidence="1">
    <location>
        <begin position="250"/>
        <end position="269"/>
    </location>
</feature>
<feature type="compositionally biased region" description="Basic and acidic residues" evidence="1">
    <location>
        <begin position="119"/>
        <end position="128"/>
    </location>
</feature>
<feature type="compositionally biased region" description="Polar residues" evidence="1">
    <location>
        <begin position="129"/>
        <end position="144"/>
    </location>
</feature>
<feature type="compositionally biased region" description="Basic and acidic residues" evidence="1">
    <location>
        <begin position="59"/>
        <end position="70"/>
    </location>
</feature>